<keyword evidence="3" id="KW-0804">Transcription</keyword>
<dbReference type="GO" id="GO:0003700">
    <property type="term" value="F:DNA-binding transcription factor activity"/>
    <property type="evidence" value="ECO:0007669"/>
    <property type="project" value="TreeGrafter"/>
</dbReference>
<organism evidence="6 7">
    <name type="scientific">Corallococcus terminator</name>
    <dbReference type="NCBI Taxonomy" id="2316733"/>
    <lineage>
        <taxon>Bacteria</taxon>
        <taxon>Pseudomonadati</taxon>
        <taxon>Myxococcota</taxon>
        <taxon>Myxococcia</taxon>
        <taxon>Myxococcales</taxon>
        <taxon>Cystobacterineae</taxon>
        <taxon>Myxococcaceae</taxon>
        <taxon>Corallococcus</taxon>
    </lineage>
</organism>
<evidence type="ECO:0000259" key="5">
    <source>
        <dbReference type="PROSITE" id="PS50977"/>
    </source>
</evidence>
<name>A0A3A8IPE5_9BACT</name>
<reference evidence="7" key="1">
    <citation type="submission" date="2018-09" db="EMBL/GenBank/DDBJ databases">
        <authorList>
            <person name="Livingstone P.G."/>
            <person name="Whitworth D.E."/>
        </authorList>
    </citation>
    <scope>NUCLEOTIDE SEQUENCE [LARGE SCALE GENOMIC DNA]</scope>
    <source>
        <strain evidence="7">CA054A</strain>
    </source>
</reference>
<evidence type="ECO:0000256" key="2">
    <source>
        <dbReference type="ARBA" id="ARBA00023125"/>
    </source>
</evidence>
<protein>
    <submittedName>
        <fullName evidence="6">TetR/AcrR family transcriptional regulator</fullName>
    </submittedName>
</protein>
<dbReference type="SUPFAM" id="SSF48498">
    <property type="entry name" value="Tetracyclin repressor-like, C-terminal domain"/>
    <property type="match status" value="1"/>
</dbReference>
<proteinExistence type="predicted"/>
<dbReference type="PROSITE" id="PS50977">
    <property type="entry name" value="HTH_TETR_2"/>
    <property type="match status" value="1"/>
</dbReference>
<dbReference type="SUPFAM" id="SSF46689">
    <property type="entry name" value="Homeodomain-like"/>
    <property type="match status" value="1"/>
</dbReference>
<evidence type="ECO:0000313" key="6">
    <source>
        <dbReference type="EMBL" id="RKG81710.1"/>
    </source>
</evidence>
<dbReference type="InterPro" id="IPR009057">
    <property type="entry name" value="Homeodomain-like_sf"/>
</dbReference>
<dbReference type="InterPro" id="IPR036271">
    <property type="entry name" value="Tet_transcr_reg_TetR-rel_C_sf"/>
</dbReference>
<feature type="domain" description="HTH tetR-type" evidence="5">
    <location>
        <begin position="10"/>
        <end position="70"/>
    </location>
</feature>
<evidence type="ECO:0000256" key="3">
    <source>
        <dbReference type="ARBA" id="ARBA00023163"/>
    </source>
</evidence>
<dbReference type="AlphaFoldDB" id="A0A3A8IPE5"/>
<evidence type="ECO:0000256" key="4">
    <source>
        <dbReference type="PROSITE-ProRule" id="PRU00335"/>
    </source>
</evidence>
<dbReference type="InterPro" id="IPR001647">
    <property type="entry name" value="HTH_TetR"/>
</dbReference>
<keyword evidence="7" id="KW-1185">Reference proteome</keyword>
<dbReference type="PANTHER" id="PTHR30055:SF220">
    <property type="entry name" value="TETR-FAMILY REGULATORY PROTEIN"/>
    <property type="match status" value="1"/>
</dbReference>
<dbReference type="PANTHER" id="PTHR30055">
    <property type="entry name" value="HTH-TYPE TRANSCRIPTIONAL REGULATOR RUTR"/>
    <property type="match status" value="1"/>
</dbReference>
<sequence>MTGRRRYHHGDLRDALVETALELLAEGGGAALSVAEAARRTGVSSAAPYRHFPNRESLFAAAAERSAVALAEAFEKAMARAESPVEALAATAAAYVKFVVKRRAGFDVIFSDEIDARKEQALATAGRRLMDMLLEPALRITGGDGTAAVTLLENHAAAAHGYATLYLVGLLNRRGRSTDMVATEAARVSRTLAEAAAAGADKGR</sequence>
<comment type="caution">
    <text evidence="6">The sequence shown here is derived from an EMBL/GenBank/DDBJ whole genome shotgun (WGS) entry which is preliminary data.</text>
</comment>
<dbReference type="EMBL" id="RAVZ01000205">
    <property type="protein sequence ID" value="RKG81710.1"/>
    <property type="molecule type" value="Genomic_DNA"/>
</dbReference>
<dbReference type="InterPro" id="IPR025996">
    <property type="entry name" value="MT1864/Rv1816-like_C"/>
</dbReference>
<evidence type="ECO:0000256" key="1">
    <source>
        <dbReference type="ARBA" id="ARBA00023015"/>
    </source>
</evidence>
<gene>
    <name evidence="6" type="ORF">D7V88_26045</name>
</gene>
<dbReference type="Proteomes" id="UP000268094">
    <property type="component" value="Unassembled WGS sequence"/>
</dbReference>
<dbReference type="Pfam" id="PF00440">
    <property type="entry name" value="TetR_N"/>
    <property type="match status" value="1"/>
</dbReference>
<dbReference type="Gene3D" id="1.10.357.10">
    <property type="entry name" value="Tetracycline Repressor, domain 2"/>
    <property type="match status" value="1"/>
</dbReference>
<evidence type="ECO:0000313" key="7">
    <source>
        <dbReference type="Proteomes" id="UP000268094"/>
    </source>
</evidence>
<dbReference type="InterPro" id="IPR050109">
    <property type="entry name" value="HTH-type_TetR-like_transc_reg"/>
</dbReference>
<dbReference type="OrthoDB" id="7056813at2"/>
<dbReference type="GO" id="GO:0000976">
    <property type="term" value="F:transcription cis-regulatory region binding"/>
    <property type="evidence" value="ECO:0007669"/>
    <property type="project" value="TreeGrafter"/>
</dbReference>
<accession>A0A3A8IPE5</accession>
<dbReference type="PRINTS" id="PR00455">
    <property type="entry name" value="HTHTETR"/>
</dbReference>
<feature type="DNA-binding region" description="H-T-H motif" evidence="4">
    <location>
        <begin position="33"/>
        <end position="52"/>
    </location>
</feature>
<keyword evidence="1" id="KW-0805">Transcription regulation</keyword>
<dbReference type="RefSeq" id="WP_120543333.1">
    <property type="nucleotide sequence ID" value="NZ_RAVZ01000205.1"/>
</dbReference>
<dbReference type="Pfam" id="PF13305">
    <property type="entry name" value="TetR_C_33"/>
    <property type="match status" value="1"/>
</dbReference>
<keyword evidence="2 4" id="KW-0238">DNA-binding</keyword>